<dbReference type="STRING" id="52560.SAMN04488082_103188"/>
<evidence type="ECO:0000256" key="9">
    <source>
        <dbReference type="ARBA" id="ARBA00031501"/>
    </source>
</evidence>
<evidence type="ECO:0000256" key="10">
    <source>
        <dbReference type="RuleBase" id="RU361207"/>
    </source>
</evidence>
<dbReference type="NCBIfam" id="NF011080">
    <property type="entry name" value="PRK14508.1-3"/>
    <property type="match status" value="1"/>
</dbReference>
<evidence type="ECO:0000256" key="5">
    <source>
        <dbReference type="ARBA" id="ARBA00022676"/>
    </source>
</evidence>
<keyword evidence="6 10" id="KW-0808">Transferase</keyword>
<dbReference type="EMBL" id="FORX01000003">
    <property type="protein sequence ID" value="SFJ46123.1"/>
    <property type="molecule type" value="Genomic_DNA"/>
</dbReference>
<dbReference type="AlphaFoldDB" id="A0A1I3RHU3"/>
<sequence>MNLARRCGVLLHVSSLPNRHGVGDFGPRAHEFIDFLADGGQEVWQMLPLAPINAGAGNSPYSSYSAFAGNTLFISPELLVRQGVLRSRDVEPLPDFPLDRVDYGAAAAWREKILEQAFDNAFPGLRADSGFDAFCRKADFWLDDYCLFAALKREHKGVPWLSWPRGLRLREPDALEQARERLGYDILRERYFQYLFSLHWKNLRDYAATRGVSLLGDVPIYVSLDSSDVWAHRELFELDREGLPIYCAGAPPDYFSETGQMWGNPVYDWAFQEKDGFSWWAERLRHESERFDMIRLDHFRGFCGFWQVPACEPTAENGLWIPGPGARFFNAMKERVPGLCILAEDLGVITEDVVALMSEFEFPGMKILQFAFSADMGKNSYIPHNIPVQSAVYTGTHDNNTSRGWFSDELDEEGRRRFCDYAGRHVSADSAADVMIRMALGSVASLCIIPMQDYLNLGADGRMNMPGVAGGNWGWRLRSDMTTRGLAERMLFLARIYGRTEG</sequence>
<dbReference type="PANTHER" id="PTHR32438">
    <property type="entry name" value="4-ALPHA-GLUCANOTRANSFERASE DPE1, CHLOROPLASTIC/AMYLOPLASTIC"/>
    <property type="match status" value="1"/>
</dbReference>
<reference evidence="12" key="1">
    <citation type="submission" date="2016-10" db="EMBL/GenBank/DDBJ databases">
        <authorList>
            <person name="Varghese N."/>
            <person name="Submissions S."/>
        </authorList>
    </citation>
    <scope>NUCLEOTIDE SEQUENCE [LARGE SCALE GENOMIC DNA]</scope>
    <source>
        <strain evidence="12">DSM 5918</strain>
    </source>
</reference>
<dbReference type="GO" id="GO:0004134">
    <property type="term" value="F:4-alpha-glucanotransferase activity"/>
    <property type="evidence" value="ECO:0007669"/>
    <property type="project" value="UniProtKB-EC"/>
</dbReference>
<dbReference type="SUPFAM" id="SSF51445">
    <property type="entry name" value="(Trans)glycosidases"/>
    <property type="match status" value="1"/>
</dbReference>
<dbReference type="InterPro" id="IPR017853">
    <property type="entry name" value="GH"/>
</dbReference>
<dbReference type="Proteomes" id="UP000198635">
    <property type="component" value="Unassembled WGS sequence"/>
</dbReference>
<comment type="catalytic activity">
    <reaction evidence="1 10">
        <text>Transfers a segment of a (1-&gt;4)-alpha-D-glucan to a new position in an acceptor, which may be glucose or a (1-&gt;4)-alpha-D-glucan.</text>
        <dbReference type="EC" id="2.4.1.25"/>
    </reaction>
</comment>
<dbReference type="EC" id="2.4.1.25" evidence="3 10"/>
<dbReference type="Gene3D" id="3.20.20.80">
    <property type="entry name" value="Glycosidases"/>
    <property type="match status" value="1"/>
</dbReference>
<evidence type="ECO:0000313" key="12">
    <source>
        <dbReference type="Proteomes" id="UP000198635"/>
    </source>
</evidence>
<dbReference type="PANTHER" id="PTHR32438:SF5">
    <property type="entry name" value="4-ALPHA-GLUCANOTRANSFERASE DPE1, CHLOROPLASTIC_AMYLOPLASTIC"/>
    <property type="match status" value="1"/>
</dbReference>
<dbReference type="Pfam" id="PF02446">
    <property type="entry name" value="Glyco_hydro_77"/>
    <property type="match status" value="1"/>
</dbReference>
<protein>
    <recommendedName>
        <fullName evidence="4 10">4-alpha-glucanotransferase</fullName>
        <ecNumber evidence="3 10">2.4.1.25</ecNumber>
    </recommendedName>
    <alternativeName>
        <fullName evidence="8 10">Amylomaltase</fullName>
    </alternativeName>
    <alternativeName>
        <fullName evidence="9 10">Disproportionating enzyme</fullName>
    </alternativeName>
</protein>
<keyword evidence="7 10" id="KW-0119">Carbohydrate metabolism</keyword>
<evidence type="ECO:0000256" key="2">
    <source>
        <dbReference type="ARBA" id="ARBA00005684"/>
    </source>
</evidence>
<evidence type="ECO:0000256" key="6">
    <source>
        <dbReference type="ARBA" id="ARBA00022679"/>
    </source>
</evidence>
<keyword evidence="12" id="KW-1185">Reference proteome</keyword>
<keyword evidence="5 10" id="KW-0328">Glycosyltransferase</keyword>
<proteinExistence type="inferred from homology"/>
<comment type="similarity">
    <text evidence="2 10">Belongs to the disproportionating enzyme family.</text>
</comment>
<dbReference type="GO" id="GO:0005975">
    <property type="term" value="P:carbohydrate metabolic process"/>
    <property type="evidence" value="ECO:0007669"/>
    <property type="project" value="InterPro"/>
</dbReference>
<dbReference type="InterPro" id="IPR003385">
    <property type="entry name" value="Glyco_hydro_77"/>
</dbReference>
<dbReference type="OrthoDB" id="9761577at2"/>
<dbReference type="NCBIfam" id="TIGR00217">
    <property type="entry name" value="malQ"/>
    <property type="match status" value="1"/>
</dbReference>
<dbReference type="RefSeq" id="WP_092373037.1">
    <property type="nucleotide sequence ID" value="NZ_FORX01000003.1"/>
</dbReference>
<name>A0A1I3RHU3_9BACT</name>
<evidence type="ECO:0000256" key="8">
    <source>
        <dbReference type="ARBA" id="ARBA00031423"/>
    </source>
</evidence>
<evidence type="ECO:0000313" key="11">
    <source>
        <dbReference type="EMBL" id="SFJ46123.1"/>
    </source>
</evidence>
<organism evidence="11 12">
    <name type="scientific">Desulfomicrobium apsheronum</name>
    <dbReference type="NCBI Taxonomy" id="52560"/>
    <lineage>
        <taxon>Bacteria</taxon>
        <taxon>Pseudomonadati</taxon>
        <taxon>Thermodesulfobacteriota</taxon>
        <taxon>Desulfovibrionia</taxon>
        <taxon>Desulfovibrionales</taxon>
        <taxon>Desulfomicrobiaceae</taxon>
        <taxon>Desulfomicrobium</taxon>
    </lineage>
</organism>
<evidence type="ECO:0000256" key="1">
    <source>
        <dbReference type="ARBA" id="ARBA00000439"/>
    </source>
</evidence>
<evidence type="ECO:0000256" key="7">
    <source>
        <dbReference type="ARBA" id="ARBA00023277"/>
    </source>
</evidence>
<evidence type="ECO:0000256" key="3">
    <source>
        <dbReference type="ARBA" id="ARBA00012560"/>
    </source>
</evidence>
<gene>
    <name evidence="11" type="ORF">SAMN04488082_103188</name>
</gene>
<accession>A0A1I3RHU3</accession>
<evidence type="ECO:0000256" key="4">
    <source>
        <dbReference type="ARBA" id="ARBA00020295"/>
    </source>
</evidence>